<accession>A0A937AHB6</accession>
<keyword evidence="2" id="KW-1185">Reference proteome</keyword>
<reference evidence="1" key="1">
    <citation type="submission" date="2021-01" db="EMBL/GenBank/DDBJ databases">
        <title>Marivirga sp. nov., isolated from intertidal surface sediments.</title>
        <authorList>
            <person name="Zhang M."/>
        </authorList>
    </citation>
    <scope>NUCLEOTIDE SEQUENCE</scope>
    <source>
        <strain evidence="1">SM1354</strain>
    </source>
</reference>
<dbReference type="Proteomes" id="UP000642920">
    <property type="component" value="Unassembled WGS sequence"/>
</dbReference>
<sequence>MYFTRKHFFIVTFFLLSIKAYSQTPAYRWEPGFSISKRLTNKWQANGQFKARIRANDYGDQQWNPKLLMIDARGYLTYTLFNQSKLTIGYLTRTNNPLEEDSNEKRIIEQYAFFSQINKYRYTHKITLEQRMREINYIGRLRYALSFDFPLNGEKLDKQEMYFYSKVGMLYSFNSYTQGLENRAALGIGRMLKSGHRFQLDLESRLSGLLNWNDRSLALQFNTVYYISY</sequence>
<dbReference type="RefSeq" id="WP_201923621.1">
    <property type="nucleotide sequence ID" value="NZ_JAERQG010000004.1"/>
</dbReference>
<name>A0A937AHB6_9BACT</name>
<dbReference type="InterPro" id="IPR019619">
    <property type="entry name" value="DUF2490"/>
</dbReference>
<dbReference type="AlphaFoldDB" id="A0A937AHB6"/>
<organism evidence="1 2">
    <name type="scientific">Marivirga atlantica</name>
    <dbReference type="NCBI Taxonomy" id="1548457"/>
    <lineage>
        <taxon>Bacteria</taxon>
        <taxon>Pseudomonadati</taxon>
        <taxon>Bacteroidota</taxon>
        <taxon>Cytophagia</taxon>
        <taxon>Cytophagales</taxon>
        <taxon>Marivirgaceae</taxon>
        <taxon>Marivirga</taxon>
    </lineage>
</organism>
<comment type="caution">
    <text evidence="1">The sequence shown here is derived from an EMBL/GenBank/DDBJ whole genome shotgun (WGS) entry which is preliminary data.</text>
</comment>
<protein>
    <submittedName>
        <fullName evidence="1">DUF2490 domain-containing protein</fullName>
    </submittedName>
</protein>
<dbReference type="EMBL" id="JAERQG010000004">
    <property type="protein sequence ID" value="MBL0766741.1"/>
    <property type="molecule type" value="Genomic_DNA"/>
</dbReference>
<dbReference type="Pfam" id="PF10677">
    <property type="entry name" value="DUF2490"/>
    <property type="match status" value="1"/>
</dbReference>
<gene>
    <name evidence="1" type="ORF">JKP34_15850</name>
</gene>
<evidence type="ECO:0000313" key="2">
    <source>
        <dbReference type="Proteomes" id="UP000642920"/>
    </source>
</evidence>
<evidence type="ECO:0000313" key="1">
    <source>
        <dbReference type="EMBL" id="MBL0766741.1"/>
    </source>
</evidence>
<proteinExistence type="predicted"/>